<proteinExistence type="predicted"/>
<dbReference type="Proteomes" id="UP001207626">
    <property type="component" value="Unassembled WGS sequence"/>
</dbReference>
<evidence type="ECO:0000313" key="2">
    <source>
        <dbReference type="Proteomes" id="UP001207626"/>
    </source>
</evidence>
<comment type="caution">
    <text evidence="1">The sequence shown here is derived from an EMBL/GenBank/DDBJ whole genome shotgun (WGS) entry which is preliminary data.</text>
</comment>
<dbReference type="RefSeq" id="WP_176392728.1">
    <property type="nucleotide sequence ID" value="NZ_JAMDLV010000074.1"/>
</dbReference>
<protein>
    <submittedName>
        <fullName evidence="1">Uncharacterized protein</fullName>
    </submittedName>
</protein>
<dbReference type="EMBL" id="JAMDLW010000024">
    <property type="protein sequence ID" value="MCY9521670.1"/>
    <property type="molecule type" value="Genomic_DNA"/>
</dbReference>
<reference evidence="1 2" key="1">
    <citation type="submission" date="2022-05" db="EMBL/GenBank/DDBJ databases">
        <title>Genome Sequencing of Bee-Associated Microbes.</title>
        <authorList>
            <person name="Dunlap C."/>
        </authorList>
    </citation>
    <scope>NUCLEOTIDE SEQUENCE [LARGE SCALE GENOMIC DNA]</scope>
    <source>
        <strain evidence="1 2">NRRL NRS-1438</strain>
    </source>
</reference>
<accession>A0ABT4DY16</accession>
<name>A0ABT4DY16_9BACL</name>
<keyword evidence="2" id="KW-1185">Reference proteome</keyword>
<gene>
    <name evidence="1" type="ORF">M5X09_18705</name>
</gene>
<evidence type="ECO:0000313" key="1">
    <source>
        <dbReference type="EMBL" id="MCY9521670.1"/>
    </source>
</evidence>
<organism evidence="1 2">
    <name type="scientific">Paenibacillus apiarius</name>
    <dbReference type="NCBI Taxonomy" id="46240"/>
    <lineage>
        <taxon>Bacteria</taxon>
        <taxon>Bacillati</taxon>
        <taxon>Bacillota</taxon>
        <taxon>Bacilli</taxon>
        <taxon>Bacillales</taxon>
        <taxon>Paenibacillaceae</taxon>
        <taxon>Paenibacillus</taxon>
    </lineage>
</organism>
<sequence>MIYEIDPYIGVNGYRFGMTQAKVKKAGGVPSQTSEDLIMKQVAIIW</sequence>